<name>A0A4C1YTE6_EUMVA</name>
<dbReference type="Proteomes" id="UP000299102">
    <property type="component" value="Unassembled WGS sequence"/>
</dbReference>
<comment type="caution">
    <text evidence="1">The sequence shown here is derived from an EMBL/GenBank/DDBJ whole genome shotgun (WGS) entry which is preliminary data.</text>
</comment>
<protein>
    <submittedName>
        <fullName evidence="1">Uncharacterized protein</fullName>
    </submittedName>
</protein>
<dbReference type="AlphaFoldDB" id="A0A4C1YTE6"/>
<proteinExistence type="predicted"/>
<keyword evidence="2" id="KW-1185">Reference proteome</keyword>
<dbReference type="EMBL" id="BGZK01001428">
    <property type="protein sequence ID" value="GBP79741.1"/>
    <property type="molecule type" value="Genomic_DNA"/>
</dbReference>
<organism evidence="1 2">
    <name type="scientific">Eumeta variegata</name>
    <name type="common">Bagworm moth</name>
    <name type="synonym">Eumeta japonica</name>
    <dbReference type="NCBI Taxonomy" id="151549"/>
    <lineage>
        <taxon>Eukaryota</taxon>
        <taxon>Metazoa</taxon>
        <taxon>Ecdysozoa</taxon>
        <taxon>Arthropoda</taxon>
        <taxon>Hexapoda</taxon>
        <taxon>Insecta</taxon>
        <taxon>Pterygota</taxon>
        <taxon>Neoptera</taxon>
        <taxon>Endopterygota</taxon>
        <taxon>Lepidoptera</taxon>
        <taxon>Glossata</taxon>
        <taxon>Ditrysia</taxon>
        <taxon>Tineoidea</taxon>
        <taxon>Psychidae</taxon>
        <taxon>Oiketicinae</taxon>
        <taxon>Eumeta</taxon>
    </lineage>
</organism>
<sequence length="67" mass="7480">MEMSLYAIKLSQRHPHVSSNARQNNFIADMILKCPLPYKAGRAVSNRVRSGVGDVCKPIAADARRRL</sequence>
<gene>
    <name evidence="1" type="ORF">EVAR_67516_1</name>
</gene>
<evidence type="ECO:0000313" key="1">
    <source>
        <dbReference type="EMBL" id="GBP79741.1"/>
    </source>
</evidence>
<reference evidence="1 2" key="1">
    <citation type="journal article" date="2019" name="Commun. Biol.">
        <title>The bagworm genome reveals a unique fibroin gene that provides high tensile strength.</title>
        <authorList>
            <person name="Kono N."/>
            <person name="Nakamura H."/>
            <person name="Ohtoshi R."/>
            <person name="Tomita M."/>
            <person name="Numata K."/>
            <person name="Arakawa K."/>
        </authorList>
    </citation>
    <scope>NUCLEOTIDE SEQUENCE [LARGE SCALE GENOMIC DNA]</scope>
</reference>
<evidence type="ECO:0000313" key="2">
    <source>
        <dbReference type="Proteomes" id="UP000299102"/>
    </source>
</evidence>
<accession>A0A4C1YTE6</accession>